<dbReference type="InterPro" id="IPR032466">
    <property type="entry name" value="Metal_Hydrolase"/>
</dbReference>
<keyword evidence="3" id="KW-1185">Reference proteome</keyword>
<dbReference type="RefSeq" id="WP_264731993.1">
    <property type="nucleotide sequence ID" value="NZ_JAPDNR010000001.1"/>
</dbReference>
<evidence type="ECO:0000313" key="2">
    <source>
        <dbReference type="EMBL" id="MCW3485503.1"/>
    </source>
</evidence>
<reference evidence="2 3" key="1">
    <citation type="submission" date="2022-10" db="EMBL/GenBank/DDBJ databases">
        <title>Chitinophaga nivalis PC15 sp. nov., isolated from Pyeongchang county, South Korea.</title>
        <authorList>
            <person name="Trinh H.N."/>
        </authorList>
    </citation>
    <scope>NUCLEOTIDE SEQUENCE [LARGE SCALE GENOMIC DNA]</scope>
    <source>
        <strain evidence="2 3">PC14</strain>
    </source>
</reference>
<dbReference type="Proteomes" id="UP001207742">
    <property type="component" value="Unassembled WGS sequence"/>
</dbReference>
<proteinExistence type="predicted"/>
<name>A0ABT3INI7_9BACT</name>
<evidence type="ECO:0008006" key="4">
    <source>
        <dbReference type="Google" id="ProtNLM"/>
    </source>
</evidence>
<feature type="chain" id="PRO_5047333347" description="DUF3604 domain-containing protein" evidence="1">
    <location>
        <begin position="25"/>
        <end position="654"/>
    </location>
</feature>
<accession>A0ABT3INI7</accession>
<protein>
    <recommendedName>
        <fullName evidence="4">DUF3604 domain-containing protein</fullName>
    </recommendedName>
</protein>
<dbReference type="SUPFAM" id="SSF51556">
    <property type="entry name" value="Metallo-dependent hydrolases"/>
    <property type="match status" value="1"/>
</dbReference>
<evidence type="ECO:0000256" key="1">
    <source>
        <dbReference type="SAM" id="SignalP"/>
    </source>
</evidence>
<dbReference type="Gene3D" id="3.20.20.140">
    <property type="entry name" value="Metal-dependent hydrolases"/>
    <property type="match status" value="1"/>
</dbReference>
<sequence>MQLLTNIYRCLTAGTLLLFSTAGAQQRDTSRYRSFSDFHIHTSFKNYYRFVKDPDSTILHAGNAAYLHKKYGHTDWIAHTKKPKDKKHGKESNMSNYDQCNYANLQGLRGSVLCMSITPPEKIMLSSPGSRWMNLHFVTHMSMKRQEVLAAENNSSFKEFMGEYYYAIHQDSVHNGTKILIAKNNADLRRIVAEGGIGLVITAEGGHVLFGNEVLSRIDSIKDKDCGAPCRAEILGNIEKMRQLPHRVFFITVAHFGWNKMFGNAKSLDKPGLRRGLLTAASLSDDFRKNVFAKYGEGIIGQVQGERYRDSLVTTGARSMKIRTPYTPDEYRTDIGYAVMCKLLDAEHDYQQPIYIDVKHMDLRARFEYYAFIDSVNTLRRATGKPLIPIIASHIGLSGKRRPVAMATGLYPLRDSYEELIFGRTFYKIQANERDQYWRSYTQALRPEDRARYFGDNPATVPASFNPFDNTANFNTLGWFYPWGINFCDEEIRYIYQSDGIVGLNLDRRILGFTMPNYTWRYKLHLKRIFRDLALRHQFKLSNGHNITFEDYYRAEPLLRNIFHTISVCGRQDASAWDHVAIGSDYDGFIQPLQLAPTTESIPLFHEKMVAFVQIFTEIHNQQRLLYGLSPETVMHKFFYTNGRDFIFKYFQKN</sequence>
<dbReference type="EMBL" id="JAPDNS010000002">
    <property type="protein sequence ID" value="MCW3485503.1"/>
    <property type="molecule type" value="Genomic_DNA"/>
</dbReference>
<keyword evidence="1" id="KW-0732">Signal</keyword>
<organism evidence="2 3">
    <name type="scientific">Chitinophaga nivalis</name>
    <dbReference type="NCBI Taxonomy" id="2991709"/>
    <lineage>
        <taxon>Bacteria</taxon>
        <taxon>Pseudomonadati</taxon>
        <taxon>Bacteroidota</taxon>
        <taxon>Chitinophagia</taxon>
        <taxon>Chitinophagales</taxon>
        <taxon>Chitinophagaceae</taxon>
        <taxon>Chitinophaga</taxon>
    </lineage>
</organism>
<evidence type="ECO:0000313" key="3">
    <source>
        <dbReference type="Proteomes" id="UP001207742"/>
    </source>
</evidence>
<feature type="signal peptide" evidence="1">
    <location>
        <begin position="1"/>
        <end position="24"/>
    </location>
</feature>
<gene>
    <name evidence="2" type="ORF">OL497_16455</name>
</gene>
<comment type="caution">
    <text evidence="2">The sequence shown here is derived from an EMBL/GenBank/DDBJ whole genome shotgun (WGS) entry which is preliminary data.</text>
</comment>